<dbReference type="AlphaFoldDB" id="L1LDQ2"/>
<dbReference type="Proteomes" id="UP000031512">
    <property type="component" value="Unassembled WGS sequence"/>
</dbReference>
<keyword evidence="3" id="KW-0862">Zinc</keyword>
<evidence type="ECO:0000256" key="4">
    <source>
        <dbReference type="PROSITE-ProRule" id="PRU00134"/>
    </source>
</evidence>
<evidence type="ECO:0000259" key="5">
    <source>
        <dbReference type="PROSITE" id="PS50865"/>
    </source>
</evidence>
<dbReference type="InterPro" id="IPR002893">
    <property type="entry name" value="Znf_MYND"/>
</dbReference>
<name>L1LDQ2_THEEQ</name>
<reference evidence="6 7" key="1">
    <citation type="journal article" date="2012" name="BMC Genomics">
        <title>Comparative genomic analysis and phylogenetic position of Theileria equi.</title>
        <authorList>
            <person name="Kappmeyer L.S."/>
            <person name="Thiagarajan M."/>
            <person name="Herndon D.R."/>
            <person name="Ramsay J.D."/>
            <person name="Caler E."/>
            <person name="Djikeng A."/>
            <person name="Gillespie J.J."/>
            <person name="Lau A.O."/>
            <person name="Roalson E.H."/>
            <person name="Silva J.C."/>
            <person name="Silva M.G."/>
            <person name="Suarez C.E."/>
            <person name="Ueti M.W."/>
            <person name="Nene V.M."/>
            <person name="Mealey R.H."/>
            <person name="Knowles D.P."/>
            <person name="Brayton K.A."/>
        </authorList>
    </citation>
    <scope>NUCLEOTIDE SEQUENCE [LARGE SCALE GENOMIC DNA]</scope>
    <source>
        <strain evidence="6 7">WA</strain>
    </source>
</reference>
<comment type="caution">
    <text evidence="6">The sequence shown here is derived from an EMBL/GenBank/DDBJ whole genome shotgun (WGS) entry which is preliminary data.</text>
</comment>
<dbReference type="SUPFAM" id="SSF144232">
    <property type="entry name" value="HIT/MYND zinc finger-like"/>
    <property type="match status" value="1"/>
</dbReference>
<proteinExistence type="predicted"/>
<keyword evidence="1" id="KW-0479">Metal-binding</keyword>
<dbReference type="VEuPathDB" id="PiroplasmaDB:BEWA_054600"/>
<evidence type="ECO:0000256" key="1">
    <source>
        <dbReference type="ARBA" id="ARBA00022723"/>
    </source>
</evidence>
<evidence type="ECO:0000256" key="3">
    <source>
        <dbReference type="ARBA" id="ARBA00022833"/>
    </source>
</evidence>
<organism evidence="6 7">
    <name type="scientific">Theileria equi strain WA</name>
    <dbReference type="NCBI Taxonomy" id="1537102"/>
    <lineage>
        <taxon>Eukaryota</taxon>
        <taxon>Sar</taxon>
        <taxon>Alveolata</taxon>
        <taxon>Apicomplexa</taxon>
        <taxon>Aconoidasida</taxon>
        <taxon>Piroplasmida</taxon>
        <taxon>Theileriidae</taxon>
        <taxon>Theileria</taxon>
    </lineage>
</organism>
<dbReference type="OrthoDB" id="390933at2759"/>
<accession>L1LDQ2</accession>
<dbReference type="EMBL" id="ACOU01000003">
    <property type="protein sequence ID" value="EKX73404.1"/>
    <property type="molecule type" value="Genomic_DNA"/>
</dbReference>
<keyword evidence="7" id="KW-1185">Reference proteome</keyword>
<dbReference type="Pfam" id="PF01753">
    <property type="entry name" value="zf-MYND"/>
    <property type="match status" value="1"/>
</dbReference>
<keyword evidence="2 4" id="KW-0863">Zinc-finger</keyword>
<sequence length="515" mass="59634">MIADCKLATVEPLKAPRSRDAPTHMDTSSSYDHKSLDTEIRQLKELFFNLRPSSKANWTNICIDKRHDFKFWAHITHELGFNILKCVFSIGMPYEDQLAVTQYLVKSDFGDTLCTSTCYISTLRNEIAFHLLSGMIENRLPGSIRLILRGNGYQFFEARINQLLFTDGNFDVDAICHNINAINTLFPFLLEYKSVNLQNMCHRLLTSKLWKFIWKYVITQFDDENKGYDKLFTTFLDMTSTFLYGARGSGFLKKLHTTASAYFWGYMLELLTWNTNHKALCKLIVFTADVLLLSFADRCLNVIPEEIIDGLNAKMNNAIKKADSEIITTEKIIEKNHIKSYYSEMAYDFLKKMLLALSCENKEPNNKQIRKNIPLLYEISSLSMSTLTIPLISDNLFEVEPRKPKFGLSENKIFPRILPCFNDGCDRNFHIDTPQVHLDQELEFFYCPSCGIPSYCSEECYRQHWKFSHREICPYFQSFPTFAKYLPQENKTIVSTLENFSLSSAGSDGDWTLIF</sequence>
<dbReference type="RefSeq" id="XP_004832856.1">
    <property type="nucleotide sequence ID" value="XM_004832799.1"/>
</dbReference>
<dbReference type="GeneID" id="15803011"/>
<dbReference type="Gene3D" id="6.10.140.2220">
    <property type="match status" value="1"/>
</dbReference>
<dbReference type="KEGG" id="beq:BEWA_054600"/>
<evidence type="ECO:0000256" key="2">
    <source>
        <dbReference type="ARBA" id="ARBA00022771"/>
    </source>
</evidence>
<evidence type="ECO:0000313" key="6">
    <source>
        <dbReference type="EMBL" id="EKX73404.1"/>
    </source>
</evidence>
<dbReference type="GO" id="GO:0008270">
    <property type="term" value="F:zinc ion binding"/>
    <property type="evidence" value="ECO:0007669"/>
    <property type="project" value="UniProtKB-KW"/>
</dbReference>
<gene>
    <name evidence="6" type="ORF">BEWA_054600</name>
</gene>
<dbReference type="PROSITE" id="PS50865">
    <property type="entry name" value="ZF_MYND_2"/>
    <property type="match status" value="1"/>
</dbReference>
<feature type="domain" description="MYND-type" evidence="5">
    <location>
        <begin position="420"/>
        <end position="473"/>
    </location>
</feature>
<protein>
    <recommendedName>
        <fullName evidence="5">MYND-type domain-containing protein</fullName>
    </recommendedName>
</protein>
<evidence type="ECO:0000313" key="7">
    <source>
        <dbReference type="Proteomes" id="UP000031512"/>
    </source>
</evidence>
<dbReference type="eggNOG" id="ENOG502SQXE">
    <property type="taxonomic scope" value="Eukaryota"/>
</dbReference>